<gene>
    <name evidence="4" type="ORF">pdam_00017005</name>
</gene>
<dbReference type="InterPro" id="IPR012887">
    <property type="entry name" value="GDP_fucose_pyrophosphorylase"/>
</dbReference>
<keyword evidence="5" id="KW-1185">Reference proteome</keyword>
<evidence type="ECO:0000256" key="1">
    <source>
        <dbReference type="ARBA" id="ARBA00022679"/>
    </source>
</evidence>
<dbReference type="EMBL" id="RCHS01002501">
    <property type="protein sequence ID" value="RMX47084.1"/>
    <property type="molecule type" value="Genomic_DNA"/>
</dbReference>
<evidence type="ECO:0000259" key="3">
    <source>
        <dbReference type="Pfam" id="PF07959"/>
    </source>
</evidence>
<name>A0A3M6U0M8_POCDA</name>
<dbReference type="STRING" id="46731.A0A3M6U0M8"/>
<dbReference type="OrthoDB" id="10062280at2759"/>
<dbReference type="GO" id="GO:0042350">
    <property type="term" value="P:GDP-L-fucose biosynthetic process"/>
    <property type="evidence" value="ECO:0007669"/>
    <property type="project" value="UniProtKB-ARBA"/>
</dbReference>
<dbReference type="PANTHER" id="PTHR15045:SF1">
    <property type="entry name" value="FUCOSE-1-PHOSPHATE GUANYLYLTRANSFERASE"/>
    <property type="match status" value="1"/>
</dbReference>
<dbReference type="AlphaFoldDB" id="A0A3M6U0M8"/>
<dbReference type="Pfam" id="PF07959">
    <property type="entry name" value="Fucose_pyrophosphorylase"/>
    <property type="match status" value="1"/>
</dbReference>
<dbReference type="OMA" id="MGTINEY"/>
<dbReference type="PANTHER" id="PTHR15045">
    <property type="entry name" value="FUCOSE-1-PHOSPHATE GUANYLYLTRANSFERASE"/>
    <property type="match status" value="1"/>
</dbReference>
<dbReference type="GO" id="GO:0000166">
    <property type="term" value="F:nucleotide binding"/>
    <property type="evidence" value="ECO:0007669"/>
    <property type="project" value="UniProtKB-KW"/>
</dbReference>
<organism evidence="4 5">
    <name type="scientific">Pocillopora damicornis</name>
    <name type="common">Cauliflower coral</name>
    <name type="synonym">Millepora damicornis</name>
    <dbReference type="NCBI Taxonomy" id="46731"/>
    <lineage>
        <taxon>Eukaryota</taxon>
        <taxon>Metazoa</taxon>
        <taxon>Cnidaria</taxon>
        <taxon>Anthozoa</taxon>
        <taxon>Hexacorallia</taxon>
        <taxon>Scleractinia</taxon>
        <taxon>Astrocoeniina</taxon>
        <taxon>Pocilloporidae</taxon>
        <taxon>Pocillopora</taxon>
    </lineage>
</organism>
<keyword evidence="1" id="KW-0808">Transferase</keyword>
<dbReference type="GO" id="GO:0016772">
    <property type="term" value="F:transferase activity, transferring phosphorus-containing groups"/>
    <property type="evidence" value="ECO:0007669"/>
    <property type="project" value="InterPro"/>
</dbReference>
<evidence type="ECO:0000313" key="4">
    <source>
        <dbReference type="EMBL" id="RMX47084.1"/>
    </source>
</evidence>
<protein>
    <recommendedName>
        <fullName evidence="3">GDP-fucose pyrophosphorylase domain-containing protein</fullName>
    </recommendedName>
</protein>
<reference evidence="4 5" key="1">
    <citation type="journal article" date="2018" name="Sci. Rep.">
        <title>Comparative analysis of the Pocillopora damicornis genome highlights role of immune system in coral evolution.</title>
        <authorList>
            <person name="Cunning R."/>
            <person name="Bay R.A."/>
            <person name="Gillette P."/>
            <person name="Baker A.C."/>
            <person name="Traylor-Knowles N."/>
        </authorList>
    </citation>
    <scope>NUCLEOTIDE SEQUENCE [LARGE SCALE GENOMIC DNA]</scope>
    <source>
        <strain evidence="4">RSMAS</strain>
        <tissue evidence="4">Whole animal</tissue>
    </source>
</reference>
<feature type="domain" description="GDP-fucose pyrophosphorylase" evidence="3">
    <location>
        <begin position="106"/>
        <end position="493"/>
    </location>
</feature>
<comment type="caution">
    <text evidence="4">The sequence shown here is derived from an EMBL/GenBank/DDBJ whole genome shotgun (WGS) entry which is preliminary data.</text>
</comment>
<accession>A0A3M6U0M8</accession>
<evidence type="ECO:0000313" key="5">
    <source>
        <dbReference type="Proteomes" id="UP000275408"/>
    </source>
</evidence>
<evidence type="ECO:0000256" key="2">
    <source>
        <dbReference type="ARBA" id="ARBA00022741"/>
    </source>
</evidence>
<proteinExistence type="predicted"/>
<sequence>MADAEGHDFPQTSCNIRRSMQQNLQIFDSIRGKEVNIPFWDIVVITALDEGQRNAYDLQLKSKLARGELPLGVKYHVFYDPPGPKIGNGGSVLVTIGDLLKIYEEKELMNSKIIMLPAGGYSQRLPNASVLGKAFTALPIGDPTYQMLELQLAMFIEFPRHMNPGIFVAASDILVVFNSEGDWSFTKPGFTALAHPSPIHIGTTHGVFVLNDHEKLASVQAGCPITQTTCKKFLHKPSMDIMRKHGIVFLCDEQEYVYTDSVFFVDWRTAKNLYDFSQQIQPIDCEIDAYGDFLQALGPEASADYTKNVANVTKETSSLISKRKKIFEFLKGTQLNVLLLNESKFYHLGTTMECIHHFCDDKVFRYESHFLSEVMVQRSGPSEEKITTDQRCLIHCYQTLPSSVGQRTLLEYCNIQAEASVGNNCIVSNVELPSGASIPDNTFMMTICVTVDNVSGLYVTVVFGIKDNVKKMAPSDDLAKLQYFGLPLDKAMSLLDLVQVVISYVFS</sequence>
<dbReference type="Proteomes" id="UP000275408">
    <property type="component" value="Unassembled WGS sequence"/>
</dbReference>
<keyword evidence="2" id="KW-0547">Nucleotide-binding</keyword>